<dbReference type="SUPFAM" id="SSF52266">
    <property type="entry name" value="SGNH hydrolase"/>
    <property type="match status" value="1"/>
</dbReference>
<dbReference type="Pfam" id="PF16347">
    <property type="entry name" value="SGSH_C"/>
    <property type="match status" value="1"/>
</dbReference>
<dbReference type="InterPro" id="IPR017850">
    <property type="entry name" value="Alkaline_phosphatase_core_sf"/>
</dbReference>
<name>A0A840VGC1_9BACT</name>
<proteinExistence type="inferred from homology"/>
<dbReference type="Gene3D" id="3.40.720.10">
    <property type="entry name" value="Alkaline Phosphatase, subunit A"/>
    <property type="match status" value="1"/>
</dbReference>
<feature type="domain" description="N-sulphoglucosamine sulphohydrolase C-terminal" evidence="5">
    <location>
        <begin position="351"/>
        <end position="503"/>
    </location>
</feature>
<gene>
    <name evidence="6" type="ORF">HNR46_003118</name>
</gene>
<evidence type="ECO:0000256" key="1">
    <source>
        <dbReference type="ARBA" id="ARBA00008779"/>
    </source>
</evidence>
<dbReference type="Gene3D" id="3.40.50.1110">
    <property type="entry name" value="SGNH hydrolase"/>
    <property type="match status" value="1"/>
</dbReference>
<reference evidence="6 7" key="1">
    <citation type="submission" date="2020-08" db="EMBL/GenBank/DDBJ databases">
        <title>Genomic Encyclopedia of Type Strains, Phase IV (KMG-IV): sequencing the most valuable type-strain genomes for metagenomic binning, comparative biology and taxonomic classification.</title>
        <authorList>
            <person name="Goeker M."/>
        </authorList>
    </citation>
    <scope>NUCLEOTIDE SEQUENCE [LARGE SCALE GENOMIC DNA]</scope>
    <source>
        <strain evidence="6 7">YC6886</strain>
    </source>
</reference>
<dbReference type="PROSITE" id="PS00523">
    <property type="entry name" value="SULFATASE_1"/>
    <property type="match status" value="1"/>
</dbReference>
<dbReference type="RefSeq" id="WP_184020264.1">
    <property type="nucleotide sequence ID" value="NZ_JACHFD010000017.1"/>
</dbReference>
<dbReference type="PANTHER" id="PTHR43108:SF6">
    <property type="entry name" value="N-SULPHOGLUCOSAMINE SULPHOHYDROLASE"/>
    <property type="match status" value="1"/>
</dbReference>
<keyword evidence="2 6" id="KW-0378">Hydrolase</keyword>
<comment type="similarity">
    <text evidence="1">Belongs to the sulfatase family.</text>
</comment>
<dbReference type="EC" id="3.1.6.14" evidence="6"/>
<dbReference type="Pfam" id="PF13472">
    <property type="entry name" value="Lipase_GDSL_2"/>
    <property type="match status" value="1"/>
</dbReference>
<evidence type="ECO:0000256" key="2">
    <source>
        <dbReference type="ARBA" id="ARBA00022801"/>
    </source>
</evidence>
<accession>A0A840VGC1</accession>
<organism evidence="6 7">
    <name type="scientific">Haloferula luteola</name>
    <dbReference type="NCBI Taxonomy" id="595692"/>
    <lineage>
        <taxon>Bacteria</taxon>
        <taxon>Pseudomonadati</taxon>
        <taxon>Verrucomicrobiota</taxon>
        <taxon>Verrucomicrobiia</taxon>
        <taxon>Verrucomicrobiales</taxon>
        <taxon>Verrucomicrobiaceae</taxon>
        <taxon>Haloferula</taxon>
    </lineage>
</organism>
<dbReference type="GO" id="GO:0008449">
    <property type="term" value="F:N-acetylglucosamine-6-sulfatase activity"/>
    <property type="evidence" value="ECO:0007669"/>
    <property type="project" value="UniProtKB-EC"/>
</dbReference>
<comment type="caution">
    <text evidence="6">The sequence shown here is derived from an EMBL/GenBank/DDBJ whole genome shotgun (WGS) entry which is preliminary data.</text>
</comment>
<evidence type="ECO:0000313" key="7">
    <source>
        <dbReference type="Proteomes" id="UP000557717"/>
    </source>
</evidence>
<keyword evidence="7" id="KW-1185">Reference proteome</keyword>
<keyword evidence="3" id="KW-0732">Signal</keyword>
<evidence type="ECO:0000313" key="6">
    <source>
        <dbReference type="EMBL" id="MBB5352869.1"/>
    </source>
</evidence>
<evidence type="ECO:0000259" key="4">
    <source>
        <dbReference type="Pfam" id="PF13472"/>
    </source>
</evidence>
<dbReference type="InterPro" id="IPR013830">
    <property type="entry name" value="SGNH_hydro"/>
</dbReference>
<dbReference type="CDD" id="cd16031">
    <property type="entry name" value="G6S_like"/>
    <property type="match status" value="1"/>
</dbReference>
<dbReference type="Proteomes" id="UP000557717">
    <property type="component" value="Unassembled WGS sequence"/>
</dbReference>
<evidence type="ECO:0000259" key="5">
    <source>
        <dbReference type="Pfam" id="PF16347"/>
    </source>
</evidence>
<dbReference type="InterPro" id="IPR024607">
    <property type="entry name" value="Sulfatase_CS"/>
</dbReference>
<dbReference type="AlphaFoldDB" id="A0A840VGC1"/>
<feature type="domain" description="SGNH hydrolase-type esterase" evidence="4">
    <location>
        <begin position="548"/>
        <end position="713"/>
    </location>
</feature>
<dbReference type="SUPFAM" id="SSF53649">
    <property type="entry name" value="Alkaline phosphatase-like"/>
    <property type="match status" value="1"/>
</dbReference>
<dbReference type="EMBL" id="JACHFD010000017">
    <property type="protein sequence ID" value="MBB5352869.1"/>
    <property type="molecule type" value="Genomic_DNA"/>
</dbReference>
<sequence>MKILLLWVLALAVRVHAERPRPNIVFLFSDDHALQAISAYGSKLTTTPQIDRLAEAGAVFENSFCANSLCGPSRACILTGKHSHVNGFRRNSNRFDGDQPTFPKMLQAAGYQTAIFGKWHLGSDPQGFDHWEVLPGQGHYYNPDFRQMDGSLRRYPGYSTDVIADRAMEWLGSRDPSRPFLLMCQFKAPHRGWSPAPRFLDRLEGEVLPQPETFGDHYEGRSGLLKENEMSIAKDLQWAHDLKFKGPNRFPEFFASGMKNEEYGRMSPAQKKAWDDYYEPRNEKFLAELEAGSLTDRDVVDWKFQRFLSDYLKCVAAVDENVGRVLDELDRRGLAENTLVVYASDQGFYLGEHGWFDKRWMFEESMRMPLLMRWPGVIEAGSRPTALVQNIDYAPTFLEAAGVPISSDIQGRSLMPVIEHPKVLPSGWRDAVYYAYYENDAIHEVPEHDGIRNDRYKLMRFPRTREWQLFDLVEDPHELRSVHDDPLYREVFEGMKKRYFDLRKFFGVQSAIIPSTRGDERQGKERTWKKRNARLTRLASEGPYDLAFIGDSITHGWESTGKQVWQDRYGKLKAINLGIGGDRTEHVLWRLTEGRQCEAKPKVAVVMIGTNNTGHWMQEPQEVAEGVKVILETLREQTPDTRVLLLGIFPRGETAWDPARLNNRAINDRLRTFADGERVRYLDVGGVFLEEDGRLSREIMPDLLHLSAEGYRRWADAIAGPLAEWGIE</sequence>
<dbReference type="InterPro" id="IPR032506">
    <property type="entry name" value="SGSH_C"/>
</dbReference>
<feature type="signal peptide" evidence="3">
    <location>
        <begin position="1"/>
        <end position="17"/>
    </location>
</feature>
<evidence type="ECO:0000256" key="3">
    <source>
        <dbReference type="SAM" id="SignalP"/>
    </source>
</evidence>
<feature type="chain" id="PRO_5032611192" evidence="3">
    <location>
        <begin position="18"/>
        <end position="728"/>
    </location>
</feature>
<protein>
    <submittedName>
        <fullName evidence="6">N-acetylglucosamine-6-sulfatase</fullName>
        <ecNumber evidence="6">3.1.6.14</ecNumber>
    </submittedName>
</protein>
<dbReference type="InterPro" id="IPR036514">
    <property type="entry name" value="SGNH_hydro_sf"/>
</dbReference>
<dbReference type="PANTHER" id="PTHR43108">
    <property type="entry name" value="N-ACETYLGLUCOSAMINE-6-SULFATASE FAMILY MEMBER"/>
    <property type="match status" value="1"/>
</dbReference>